<dbReference type="InterPro" id="IPR004919">
    <property type="entry name" value="GmrSD_N"/>
</dbReference>
<proteinExistence type="predicted"/>
<dbReference type="STRING" id="1123237.Salmuc_03413"/>
<dbReference type="AlphaFoldDB" id="S9QDW9"/>
<feature type="domain" description="GmrSD restriction endonucleases N-terminal" evidence="1">
    <location>
        <begin position="28"/>
        <end position="91"/>
    </location>
</feature>
<evidence type="ECO:0000313" key="2">
    <source>
        <dbReference type="EMBL" id="EPX78087.1"/>
    </source>
</evidence>
<dbReference type="EMBL" id="APVH01000042">
    <property type="protein sequence ID" value="EPX78087.1"/>
    <property type="molecule type" value="Genomic_DNA"/>
</dbReference>
<protein>
    <submittedName>
        <fullName evidence="2">Phage protein</fullName>
    </submittedName>
</protein>
<evidence type="ECO:0000259" key="1">
    <source>
        <dbReference type="Pfam" id="PF03235"/>
    </source>
</evidence>
<dbReference type="HOGENOM" id="CLU_100207_1_0_5"/>
<dbReference type="Proteomes" id="UP000015347">
    <property type="component" value="Unassembled WGS sequence"/>
</dbReference>
<accession>S9QDW9</accession>
<gene>
    <name evidence="2" type="ORF">Salmuc_03413</name>
</gene>
<reference evidence="3" key="1">
    <citation type="journal article" date="2014" name="Stand. Genomic Sci.">
        <title>Genome sequence of the exopolysaccharide-producing Salipiger mucosus type strain (DSM 16094(T)), a moderately halophilic member of the Roseobacter clade.</title>
        <authorList>
            <person name="Riedel T."/>
            <person name="Spring S."/>
            <person name="Fiebig A."/>
            <person name="Petersen J."/>
            <person name="Kyrpides N.C."/>
            <person name="Goker M."/>
            <person name="Klenk H.P."/>
        </authorList>
    </citation>
    <scope>NUCLEOTIDE SEQUENCE [LARGE SCALE GENOMIC DNA]</scope>
    <source>
        <strain evidence="3">DSM 16094</strain>
    </source>
</reference>
<organism evidence="2 3">
    <name type="scientific">Salipiger mucosus DSM 16094</name>
    <dbReference type="NCBI Taxonomy" id="1123237"/>
    <lineage>
        <taxon>Bacteria</taxon>
        <taxon>Pseudomonadati</taxon>
        <taxon>Pseudomonadota</taxon>
        <taxon>Alphaproteobacteria</taxon>
        <taxon>Rhodobacterales</taxon>
        <taxon>Roseobacteraceae</taxon>
        <taxon>Salipiger</taxon>
    </lineage>
</organism>
<name>S9QDW9_9RHOB</name>
<sequence>MRAVGQLMMYQNEPSFSGMDKCRTVMGLKLPTWQRPLVWTEEQNIRFLESLWLGLPVGTYSYNMVLDGGALDGLLIDGQQRLNAIQRYLEDAFPVFGHRWSEVTKVDQRLFKLTAFPSYCTQSSDEQYLRDYYNRMNFGGVAHTEEQRA</sequence>
<evidence type="ECO:0000313" key="3">
    <source>
        <dbReference type="Proteomes" id="UP000015347"/>
    </source>
</evidence>
<keyword evidence="3" id="KW-1185">Reference proteome</keyword>
<dbReference type="eggNOG" id="COG1479">
    <property type="taxonomic scope" value="Bacteria"/>
</dbReference>
<dbReference type="Pfam" id="PF03235">
    <property type="entry name" value="GmrSD_N"/>
    <property type="match status" value="1"/>
</dbReference>
<comment type="caution">
    <text evidence="2">The sequence shown here is derived from an EMBL/GenBank/DDBJ whole genome shotgun (WGS) entry which is preliminary data.</text>
</comment>